<name>A0ABN2YKP8_9ACTN</name>
<proteinExistence type="predicted"/>
<dbReference type="Proteomes" id="UP001501020">
    <property type="component" value="Unassembled WGS sequence"/>
</dbReference>
<feature type="region of interest" description="Disordered" evidence="1">
    <location>
        <begin position="1"/>
        <end position="20"/>
    </location>
</feature>
<keyword evidence="2" id="KW-0812">Transmembrane</keyword>
<feature type="transmembrane region" description="Helical" evidence="2">
    <location>
        <begin position="77"/>
        <end position="97"/>
    </location>
</feature>
<evidence type="ECO:0000256" key="2">
    <source>
        <dbReference type="SAM" id="Phobius"/>
    </source>
</evidence>
<keyword evidence="2" id="KW-0472">Membrane</keyword>
<feature type="transmembrane region" description="Helical" evidence="2">
    <location>
        <begin position="47"/>
        <end position="71"/>
    </location>
</feature>
<comment type="caution">
    <text evidence="3">The sequence shown here is derived from an EMBL/GenBank/DDBJ whole genome shotgun (WGS) entry which is preliminary data.</text>
</comment>
<keyword evidence="4" id="KW-1185">Reference proteome</keyword>
<protein>
    <submittedName>
        <fullName evidence="3">Uncharacterized protein</fullName>
    </submittedName>
</protein>
<reference evidence="3 4" key="1">
    <citation type="journal article" date="2019" name="Int. J. Syst. Evol. Microbiol.">
        <title>The Global Catalogue of Microorganisms (GCM) 10K type strain sequencing project: providing services to taxonomists for standard genome sequencing and annotation.</title>
        <authorList>
            <consortium name="The Broad Institute Genomics Platform"/>
            <consortium name="The Broad Institute Genome Sequencing Center for Infectious Disease"/>
            <person name="Wu L."/>
            <person name="Ma J."/>
        </authorList>
    </citation>
    <scope>NUCLEOTIDE SEQUENCE [LARGE SCALE GENOMIC DNA]</scope>
    <source>
        <strain evidence="3 4">JCM 13850</strain>
    </source>
</reference>
<gene>
    <name evidence="3" type="ORF">GCM10009727_19740</name>
</gene>
<organism evidence="3 4">
    <name type="scientific">Actinomadura napierensis</name>
    <dbReference type="NCBI Taxonomy" id="267854"/>
    <lineage>
        <taxon>Bacteria</taxon>
        <taxon>Bacillati</taxon>
        <taxon>Actinomycetota</taxon>
        <taxon>Actinomycetes</taxon>
        <taxon>Streptosporangiales</taxon>
        <taxon>Thermomonosporaceae</taxon>
        <taxon>Actinomadura</taxon>
    </lineage>
</organism>
<evidence type="ECO:0000313" key="4">
    <source>
        <dbReference type="Proteomes" id="UP001501020"/>
    </source>
</evidence>
<evidence type="ECO:0000313" key="3">
    <source>
        <dbReference type="EMBL" id="GAA2128820.1"/>
    </source>
</evidence>
<sequence length="113" mass="12001">MAGIVPEPSENVAPEQASASRSPVFLLHDLPAVVVQRSPDVEASRRWIIGMVCLVGSQLTTVLVILGGIVGRFDGELVTGMVTALAGAPAAVVYSYFRRRSTPSAQEEKRSHA</sequence>
<accession>A0ABN2YKP8</accession>
<evidence type="ECO:0000256" key="1">
    <source>
        <dbReference type="SAM" id="MobiDB-lite"/>
    </source>
</evidence>
<keyword evidence="2" id="KW-1133">Transmembrane helix</keyword>
<dbReference type="EMBL" id="BAAAMR010000012">
    <property type="protein sequence ID" value="GAA2128820.1"/>
    <property type="molecule type" value="Genomic_DNA"/>
</dbReference>